<keyword evidence="2 8" id="KW-0479">Metal-binding</keyword>
<feature type="compositionally biased region" description="Basic and acidic residues" evidence="9">
    <location>
        <begin position="529"/>
        <end position="538"/>
    </location>
</feature>
<feature type="compositionally biased region" description="Polar residues" evidence="9">
    <location>
        <begin position="135"/>
        <end position="151"/>
    </location>
</feature>
<feature type="compositionally biased region" description="Basic and acidic residues" evidence="9">
    <location>
        <begin position="478"/>
        <end position="494"/>
    </location>
</feature>
<evidence type="ECO:0000256" key="5">
    <source>
        <dbReference type="ARBA" id="ARBA00022990"/>
    </source>
</evidence>
<dbReference type="GO" id="GO:0005739">
    <property type="term" value="C:mitochondrion"/>
    <property type="evidence" value="ECO:0007669"/>
    <property type="project" value="TreeGrafter"/>
</dbReference>
<evidence type="ECO:0000256" key="8">
    <source>
        <dbReference type="PROSITE-ProRule" id="PRU00207"/>
    </source>
</evidence>
<dbReference type="InterPro" id="IPR001293">
    <property type="entry name" value="Znf_TRAF"/>
</dbReference>
<dbReference type="InterPro" id="IPR051986">
    <property type="entry name" value="Innate_Immune_Apopt_Reg"/>
</dbReference>
<dbReference type="InterPro" id="IPR049439">
    <property type="entry name" value="TRAFD1-XIAF1_Znf"/>
</dbReference>
<evidence type="ECO:0000256" key="6">
    <source>
        <dbReference type="ARBA" id="ARBA00037636"/>
    </source>
</evidence>
<feature type="region of interest" description="Disordered" evidence="9">
    <location>
        <begin position="171"/>
        <end position="215"/>
    </location>
</feature>
<comment type="function">
    <text evidence="6">Negative feedback regulator that controls excessive innate immune responses. Regulates both Toll-like receptor 4 (TLR4) and DDX58/RIG1-like helicases (RLH) pathways. May inhibit the LTR pathway by direct interaction with TRAF6 and attenuation of NF-kappa-B activation. May negatively regulate the RLH pathway downstream from MAVS and upstream of NF-kappa-B and IRF3.</text>
</comment>
<keyword evidence="4 8" id="KW-0862">Zinc</keyword>
<dbReference type="GO" id="GO:0008270">
    <property type="term" value="F:zinc ion binding"/>
    <property type="evidence" value="ECO:0007669"/>
    <property type="project" value="UniProtKB-KW"/>
</dbReference>
<evidence type="ECO:0000313" key="11">
    <source>
        <dbReference type="EMBL" id="KAK5871503.1"/>
    </source>
</evidence>
<dbReference type="Proteomes" id="UP001346869">
    <property type="component" value="Unassembled WGS sequence"/>
</dbReference>
<dbReference type="PROSITE" id="PS50145">
    <property type="entry name" value="ZF_TRAF"/>
    <property type="match status" value="1"/>
</dbReference>
<reference evidence="11 12" key="1">
    <citation type="journal article" date="2023" name="Genes (Basel)">
        <title>Chromosome-Level Genome Assembly and Circadian Gene Repertoire of the Patagonia Blennie Eleginops maclovinus-The Closest Ancestral Proxy of Antarctic Cryonotothenioids.</title>
        <authorList>
            <person name="Cheng C.C."/>
            <person name="Rivera-Colon A.G."/>
            <person name="Minhas B.F."/>
            <person name="Wilson L."/>
            <person name="Rayamajhi N."/>
            <person name="Vargas-Chacoff L."/>
            <person name="Catchen J.M."/>
        </authorList>
    </citation>
    <scope>NUCLEOTIDE SEQUENCE [LARGE SCALE GENOMIC DNA]</scope>
    <source>
        <strain evidence="11">JMC-PN-2008</strain>
    </source>
</reference>
<feature type="domain" description="TRAF-type" evidence="10">
    <location>
        <begin position="23"/>
        <end position="93"/>
    </location>
</feature>
<evidence type="ECO:0000256" key="4">
    <source>
        <dbReference type="ARBA" id="ARBA00022833"/>
    </source>
</evidence>
<keyword evidence="12" id="KW-1185">Reference proteome</keyword>
<protein>
    <recommendedName>
        <fullName evidence="7">TRAF-type zinc finger domain-containing protein 1</fullName>
    </recommendedName>
</protein>
<evidence type="ECO:0000259" key="10">
    <source>
        <dbReference type="PROSITE" id="PS50145"/>
    </source>
</evidence>
<dbReference type="PANTHER" id="PTHR16295">
    <property type="entry name" value="TRAF-TYPE ZINC FINGER PROTEIN-RELATED"/>
    <property type="match status" value="1"/>
</dbReference>
<feature type="zinc finger region" description="TRAF-type" evidence="8">
    <location>
        <begin position="23"/>
        <end position="93"/>
    </location>
</feature>
<sequence length="558" mass="61634">MADENTHFCGNCKHDIPEANFTTHEIHCRRNIALCDVCQEPVPRSDLQEHKQQEHIQITCKCGLKIEKKDFDVHQSFECSQRLVPCQFCELEIVFSQSKEHEDYCGARTEPCAICKCNVMLKEQAVHPVLCGSLTPPQERNNSRTSRSPVDSQPPGAWFEAHTIRNLLRTQERGPKNNNISAADQQAFPRPFDPRVYNTSRGPQGAGDWKNTVPGNTFSHLLGPSDFLNSSSSSSSSSSAWPQSELRMAEDSSGLDYMLALSLQSDGESGSGGVEGNLWSGIWDHKIEKPSVNASLCPPNNNYQNFTTVTSPVQEQDQADTMLPCEFCEELFPEEDLILHQTGCSPASAFASYSKQPLSPPTEDRMGRNASGLMHDIPDTLASNIPTFPRSVSPASNSPPASPLEGDVVIPCEFCGIALEEAVVFHHQDKCDMRPQNAHPLNNLTKASAKKTQNPTNDAFSQMSTDFQMRMNPQTDFSQDHFGFDRDAPQRENGQEATLDSPAGREAEGAQSSFSDPERSAAASLKGVHLPENKEGRGNRGNSLTKLPKKQNEEQQEE</sequence>
<evidence type="ECO:0000256" key="7">
    <source>
        <dbReference type="ARBA" id="ARBA00040410"/>
    </source>
</evidence>
<dbReference type="PANTHER" id="PTHR16295:SF19">
    <property type="entry name" value="TRAF-TYPE ZINC FINGER DOMAIN-CONTAINING PROTEIN 1"/>
    <property type="match status" value="1"/>
</dbReference>
<evidence type="ECO:0000256" key="9">
    <source>
        <dbReference type="SAM" id="MobiDB-lite"/>
    </source>
</evidence>
<keyword evidence="1" id="KW-0597">Phosphoprotein</keyword>
<dbReference type="Gene3D" id="3.30.40.10">
    <property type="entry name" value="Zinc/RING finger domain, C3HC4 (zinc finger)"/>
    <property type="match status" value="2"/>
</dbReference>
<organism evidence="11 12">
    <name type="scientific">Eleginops maclovinus</name>
    <name type="common">Patagonian blennie</name>
    <name type="synonym">Eleginus maclovinus</name>
    <dbReference type="NCBI Taxonomy" id="56733"/>
    <lineage>
        <taxon>Eukaryota</taxon>
        <taxon>Metazoa</taxon>
        <taxon>Chordata</taxon>
        <taxon>Craniata</taxon>
        <taxon>Vertebrata</taxon>
        <taxon>Euteleostomi</taxon>
        <taxon>Actinopterygii</taxon>
        <taxon>Neopterygii</taxon>
        <taxon>Teleostei</taxon>
        <taxon>Neoteleostei</taxon>
        <taxon>Acanthomorphata</taxon>
        <taxon>Eupercaria</taxon>
        <taxon>Perciformes</taxon>
        <taxon>Notothenioidei</taxon>
        <taxon>Eleginopidae</taxon>
        <taxon>Eleginops</taxon>
    </lineage>
</organism>
<dbReference type="GO" id="GO:0045824">
    <property type="term" value="P:negative regulation of innate immune response"/>
    <property type="evidence" value="ECO:0007669"/>
    <property type="project" value="TreeGrafter"/>
</dbReference>
<accession>A0AAN7XWW7</accession>
<name>A0AAN7XWW7_ELEMC</name>
<dbReference type="AlphaFoldDB" id="A0AAN7XWW7"/>
<feature type="region of interest" description="Disordered" evidence="9">
    <location>
        <begin position="228"/>
        <end position="247"/>
    </location>
</feature>
<evidence type="ECO:0000256" key="2">
    <source>
        <dbReference type="ARBA" id="ARBA00022723"/>
    </source>
</evidence>
<dbReference type="Pfam" id="PF21366">
    <property type="entry name" value="TRAFD1-XIAF1_ZnF"/>
    <property type="match status" value="1"/>
</dbReference>
<gene>
    <name evidence="11" type="ORF">PBY51_004383</name>
</gene>
<feature type="region of interest" description="Disordered" evidence="9">
    <location>
        <begin position="134"/>
        <end position="157"/>
    </location>
</feature>
<evidence type="ECO:0000256" key="3">
    <source>
        <dbReference type="ARBA" id="ARBA00022771"/>
    </source>
</evidence>
<dbReference type="EMBL" id="JAUZQC010000005">
    <property type="protein sequence ID" value="KAK5871503.1"/>
    <property type="molecule type" value="Genomic_DNA"/>
</dbReference>
<evidence type="ECO:0000256" key="1">
    <source>
        <dbReference type="ARBA" id="ARBA00022553"/>
    </source>
</evidence>
<proteinExistence type="predicted"/>
<comment type="caution">
    <text evidence="11">The sequence shown here is derived from an EMBL/GenBank/DDBJ whole genome shotgun (WGS) entry which is preliminary data.</text>
</comment>
<evidence type="ECO:0000313" key="12">
    <source>
        <dbReference type="Proteomes" id="UP001346869"/>
    </source>
</evidence>
<keyword evidence="5" id="KW-0007">Acetylation</keyword>
<reference evidence="11 12" key="2">
    <citation type="journal article" date="2023" name="Mol. Biol. Evol.">
        <title>Genomics of Secondarily Temperate Adaptation in the Only Non-Antarctic Icefish.</title>
        <authorList>
            <person name="Rivera-Colon A.G."/>
            <person name="Rayamajhi N."/>
            <person name="Minhas B.F."/>
            <person name="Madrigal G."/>
            <person name="Bilyk K.T."/>
            <person name="Yoon V."/>
            <person name="Hune M."/>
            <person name="Gregory S."/>
            <person name="Cheng C.H.C."/>
            <person name="Catchen J.M."/>
        </authorList>
    </citation>
    <scope>NUCLEOTIDE SEQUENCE [LARGE SCALE GENOMIC DNA]</scope>
    <source>
        <strain evidence="11">JMC-PN-2008</strain>
    </source>
</reference>
<feature type="compositionally biased region" description="Low complexity" evidence="9">
    <location>
        <begin position="230"/>
        <end position="239"/>
    </location>
</feature>
<feature type="region of interest" description="Disordered" evidence="9">
    <location>
        <begin position="473"/>
        <end position="558"/>
    </location>
</feature>
<dbReference type="InterPro" id="IPR013083">
    <property type="entry name" value="Znf_RING/FYVE/PHD"/>
</dbReference>
<keyword evidence="3 8" id="KW-0863">Zinc-finger</keyword>